<gene>
    <name evidence="1" type="ORF">SAMN04488056_12120</name>
</gene>
<evidence type="ECO:0000313" key="2">
    <source>
        <dbReference type="Proteomes" id="UP000199236"/>
    </source>
</evidence>
<evidence type="ECO:0000313" key="1">
    <source>
        <dbReference type="EMBL" id="SFP08327.1"/>
    </source>
</evidence>
<dbReference type="OrthoDB" id="9803716at2"/>
<dbReference type="Pfam" id="PF12083">
    <property type="entry name" value="DUF3560"/>
    <property type="match status" value="1"/>
</dbReference>
<organism evidence="1 2">
    <name type="scientific">Cohaesibacter marisflavi</name>
    <dbReference type="NCBI Taxonomy" id="655353"/>
    <lineage>
        <taxon>Bacteria</taxon>
        <taxon>Pseudomonadati</taxon>
        <taxon>Pseudomonadota</taxon>
        <taxon>Alphaproteobacteria</taxon>
        <taxon>Hyphomicrobiales</taxon>
        <taxon>Cohaesibacteraceae</taxon>
    </lineage>
</organism>
<reference evidence="1 2" key="1">
    <citation type="submission" date="2016-10" db="EMBL/GenBank/DDBJ databases">
        <authorList>
            <person name="de Groot N.N."/>
        </authorList>
    </citation>
    <scope>NUCLEOTIDE SEQUENCE [LARGE SCALE GENOMIC DNA]</scope>
    <source>
        <strain evidence="1 2">CGMCC 1.9157</strain>
    </source>
</reference>
<name>A0A1I5MGA0_9HYPH</name>
<protein>
    <recommendedName>
        <fullName evidence="3">DUF3560 domain-containing protein</fullName>
    </recommendedName>
</protein>
<accession>A0A1I5MGA0</accession>
<dbReference type="InterPro" id="IPR021944">
    <property type="entry name" value="DUF3560"/>
</dbReference>
<dbReference type="AlphaFoldDB" id="A0A1I5MGA0"/>
<keyword evidence="2" id="KW-1185">Reference proteome</keyword>
<evidence type="ECO:0008006" key="3">
    <source>
        <dbReference type="Google" id="ProtNLM"/>
    </source>
</evidence>
<sequence>MSNTEAKIERIEGVEATYSPEDNKLRLYSDTRLDSDTYALVKDAGFKWAPKQELFVAPKWTPAREDFCLAIAGEIEPEATTLAERAEMKAERLDAIATNKTRKANAFTATADTLSHAFEFGQPILVGHHSERKARRTQERMHDNMSKAVESSRAASHYLYRAESVQCHADYKARPDVRARRIKTLLADLRDHQRTLNGYAYALEIFQANISNTLIMELVRVGQIGIVCIAPHGAWQKMVDGEIDPQAYRLDMIEKLTRLVKDSIAHRWIGHLLNRLSYERELLGDVARFEEALTPTILQAFAREHGAEKPKATKTEEGSFKLESPVPLPLHLVGGTSTKCLSLSDDAWRDLMQNTGYQVPAKKTVKPSILNFKAETLDFENQYHPGDMITYTQIELTKAEYSAIPSCYRGTRLSKCKTFRFKTCLDPRKRQPGQYPQWVAVYLCDSKTHPIPDSLQNEEAKDAA</sequence>
<dbReference type="RefSeq" id="WP_090075539.1">
    <property type="nucleotide sequence ID" value="NZ_FOVR01000021.1"/>
</dbReference>
<dbReference type="STRING" id="655353.SAMN04488056_12120"/>
<proteinExistence type="predicted"/>
<dbReference type="EMBL" id="FOVR01000021">
    <property type="protein sequence ID" value="SFP08327.1"/>
    <property type="molecule type" value="Genomic_DNA"/>
</dbReference>
<dbReference type="Proteomes" id="UP000199236">
    <property type="component" value="Unassembled WGS sequence"/>
</dbReference>